<evidence type="ECO:0000256" key="1">
    <source>
        <dbReference type="SAM" id="MobiDB-lite"/>
    </source>
</evidence>
<protein>
    <submittedName>
        <fullName evidence="2">Uncharacterized protein</fullName>
    </submittedName>
</protein>
<feature type="region of interest" description="Disordered" evidence="1">
    <location>
        <begin position="50"/>
        <end position="77"/>
    </location>
</feature>
<evidence type="ECO:0000313" key="2">
    <source>
        <dbReference type="EMBL" id="CAB4157363.1"/>
    </source>
</evidence>
<proteinExistence type="predicted"/>
<name>A0A6J5NEP1_9CAUD</name>
<accession>A0A6J5NEP1</accession>
<gene>
    <name evidence="2" type="ORF">UFOVP693_21</name>
</gene>
<dbReference type="EMBL" id="LR796650">
    <property type="protein sequence ID" value="CAB4157363.1"/>
    <property type="molecule type" value="Genomic_DNA"/>
</dbReference>
<sequence length="123" mass="13678">MKMYKWYFEGFDIKFISSEENMERHILTQRERLSQPETKIIIESEYTDLNQSPSAGCASCNSNSTTPAQPTVPVGAKKTKAKSKAVELPGVHLDVADVDPAINVLEDQPDLELLNGVNDRLAL</sequence>
<reference evidence="2" key="1">
    <citation type="submission" date="2020-04" db="EMBL/GenBank/DDBJ databases">
        <authorList>
            <person name="Chiriac C."/>
            <person name="Salcher M."/>
            <person name="Ghai R."/>
            <person name="Kavagutti S V."/>
        </authorList>
    </citation>
    <scope>NUCLEOTIDE SEQUENCE</scope>
</reference>
<organism evidence="2">
    <name type="scientific">uncultured Caudovirales phage</name>
    <dbReference type="NCBI Taxonomy" id="2100421"/>
    <lineage>
        <taxon>Viruses</taxon>
        <taxon>Duplodnaviria</taxon>
        <taxon>Heunggongvirae</taxon>
        <taxon>Uroviricota</taxon>
        <taxon>Caudoviricetes</taxon>
        <taxon>Peduoviridae</taxon>
        <taxon>Maltschvirus</taxon>
        <taxon>Maltschvirus maltsch</taxon>
    </lineage>
</organism>
<feature type="compositionally biased region" description="Polar residues" evidence="1">
    <location>
        <begin position="50"/>
        <end position="69"/>
    </location>
</feature>